<sequence length="115" mass="13151">MEIGTLNQRIAFLENRVVTDEIGNHTAVWDEAFSCLARVTLKFSVEHTDAGVTKETQTLEFLIRQSRNWMPSVTGNRILFQGNIYDITGITPDYLHKDYLKITAEARKAGQNDQY</sequence>
<dbReference type="Pfam" id="PF05521">
    <property type="entry name" value="Phage_HCP"/>
    <property type="match status" value="1"/>
</dbReference>
<dbReference type="STRING" id="411473.RUMCAL_01621"/>
<dbReference type="eggNOG" id="COG5614">
    <property type="taxonomic scope" value="Bacteria"/>
</dbReference>
<dbReference type="OrthoDB" id="9811106at2"/>
<comment type="caution">
    <text evidence="1">The sequence shown here is derived from an EMBL/GenBank/DDBJ whole genome shotgun (WGS) entry which is preliminary data.</text>
</comment>
<keyword evidence="2" id="KW-1185">Reference proteome</keyword>
<evidence type="ECO:0000313" key="1">
    <source>
        <dbReference type="EMBL" id="ERJ95565.1"/>
    </source>
</evidence>
<organism evidence="1 2">
    <name type="scientific">Ruminococcus callidus ATCC 27760</name>
    <dbReference type="NCBI Taxonomy" id="411473"/>
    <lineage>
        <taxon>Bacteria</taxon>
        <taxon>Bacillati</taxon>
        <taxon>Bacillota</taxon>
        <taxon>Clostridia</taxon>
        <taxon>Eubacteriales</taxon>
        <taxon>Oscillospiraceae</taxon>
        <taxon>Ruminococcus</taxon>
    </lineage>
</organism>
<dbReference type="AlphaFoldDB" id="U2KU37"/>
<dbReference type="HOGENOM" id="CLU_147810_0_1_9"/>
<protein>
    <submittedName>
        <fullName evidence="1">Putative phage head-tail adaptor</fullName>
    </submittedName>
</protein>
<dbReference type="PATRIC" id="fig|411473.3.peg.1322"/>
<dbReference type="RefSeq" id="WP_021683092.1">
    <property type="nucleotide sequence ID" value="NZ_KI260462.1"/>
</dbReference>
<gene>
    <name evidence="1" type="ORF">RUMCAL_01621</name>
</gene>
<dbReference type="EMBL" id="AWVF01000205">
    <property type="protein sequence ID" value="ERJ95565.1"/>
    <property type="molecule type" value="Genomic_DNA"/>
</dbReference>
<dbReference type="Gene3D" id="2.40.10.270">
    <property type="entry name" value="Bacteriophage SPP1 head-tail adaptor protein"/>
    <property type="match status" value="1"/>
</dbReference>
<evidence type="ECO:0000313" key="2">
    <source>
        <dbReference type="Proteomes" id="UP000016662"/>
    </source>
</evidence>
<dbReference type="InterPro" id="IPR038666">
    <property type="entry name" value="SSP1_head-tail_sf"/>
</dbReference>
<name>U2KU37_9FIRM</name>
<dbReference type="Proteomes" id="UP000016662">
    <property type="component" value="Unassembled WGS sequence"/>
</dbReference>
<reference evidence="1 2" key="1">
    <citation type="submission" date="2013-07" db="EMBL/GenBank/DDBJ databases">
        <authorList>
            <person name="Weinstock G."/>
            <person name="Sodergren E."/>
            <person name="Wylie T."/>
            <person name="Fulton L."/>
            <person name="Fulton R."/>
            <person name="Fronick C."/>
            <person name="O'Laughlin M."/>
            <person name="Godfrey J."/>
            <person name="Miner T."/>
            <person name="Herter B."/>
            <person name="Appelbaum E."/>
            <person name="Cordes M."/>
            <person name="Lek S."/>
            <person name="Wollam A."/>
            <person name="Pepin K.H."/>
            <person name="Palsikar V.B."/>
            <person name="Mitreva M."/>
            <person name="Wilson R.K."/>
        </authorList>
    </citation>
    <scope>NUCLEOTIDE SEQUENCE [LARGE SCALE GENOMIC DNA]</scope>
    <source>
        <strain evidence="1 2">ATCC 27760</strain>
    </source>
</reference>
<accession>U2KU37</accession>
<proteinExistence type="predicted"/>
<dbReference type="NCBIfam" id="TIGR01563">
    <property type="entry name" value="gp16_SPP1"/>
    <property type="match status" value="1"/>
</dbReference>
<dbReference type="InterPro" id="IPR008767">
    <property type="entry name" value="Phage_SPP1_head-tail_adaptor"/>
</dbReference>